<sequence length="262" mass="30592">MNFFIRFLLANLLLKVSEQSHIINNFDIRKYHDVYSTQSPITYIHQLKSFENNFEKNVFKQQKLSKSSRENFKAASNQELLNVLGFHQSKMSLNQKRKSYLLSKNQYQPDNSKIFIIKLPPNQNYYAANNVKYSKDKLRNELIPLGFTLNGKPGALYHWNLPIIENLLQLSVGRNNKVAQSKEALYDPINSMLEARENFNDYTNDGNEQKNLRKKSVQVYYAPSNGNHFSTKPIYTNGKPKSFYILKKDSEEAQHKELIKLT</sequence>
<proteinExistence type="predicted"/>
<reference evidence="2" key="2">
    <citation type="submission" date="2022-10" db="EMBL/GenBank/DDBJ databases">
        <authorList>
            <consortium name="ENA_rothamsted_submissions"/>
            <consortium name="culmorum"/>
            <person name="King R."/>
        </authorList>
    </citation>
    <scope>NUCLEOTIDE SEQUENCE</scope>
</reference>
<gene>
    <name evidence="2" type="ORF">CHIRRI_LOCUS10894</name>
</gene>
<keyword evidence="1" id="KW-0732">Signal</keyword>
<evidence type="ECO:0000313" key="3">
    <source>
        <dbReference type="Proteomes" id="UP001153620"/>
    </source>
</evidence>
<reference evidence="2" key="1">
    <citation type="submission" date="2022-01" db="EMBL/GenBank/DDBJ databases">
        <authorList>
            <person name="King R."/>
        </authorList>
    </citation>
    <scope>NUCLEOTIDE SEQUENCE</scope>
</reference>
<dbReference type="EMBL" id="OU895879">
    <property type="protein sequence ID" value="CAG9808048.1"/>
    <property type="molecule type" value="Genomic_DNA"/>
</dbReference>
<evidence type="ECO:0000256" key="1">
    <source>
        <dbReference type="SAM" id="SignalP"/>
    </source>
</evidence>
<evidence type="ECO:0000313" key="2">
    <source>
        <dbReference type="EMBL" id="CAG9808048.1"/>
    </source>
</evidence>
<protein>
    <submittedName>
        <fullName evidence="2">Uncharacterized protein</fullName>
    </submittedName>
</protein>
<name>A0A9N9WXS3_9DIPT</name>
<feature type="chain" id="PRO_5040183141" evidence="1">
    <location>
        <begin position="20"/>
        <end position="262"/>
    </location>
</feature>
<dbReference type="OrthoDB" id="6609132at2759"/>
<dbReference type="InterPro" id="IPR031983">
    <property type="entry name" value="DUF4786"/>
</dbReference>
<feature type="signal peptide" evidence="1">
    <location>
        <begin position="1"/>
        <end position="19"/>
    </location>
</feature>
<dbReference type="Proteomes" id="UP001153620">
    <property type="component" value="Chromosome 3"/>
</dbReference>
<accession>A0A9N9WXS3</accession>
<keyword evidence="3" id="KW-1185">Reference proteome</keyword>
<dbReference type="Pfam" id="PF16027">
    <property type="entry name" value="DUF4786"/>
    <property type="match status" value="1"/>
</dbReference>
<organism evidence="2 3">
    <name type="scientific">Chironomus riparius</name>
    <dbReference type="NCBI Taxonomy" id="315576"/>
    <lineage>
        <taxon>Eukaryota</taxon>
        <taxon>Metazoa</taxon>
        <taxon>Ecdysozoa</taxon>
        <taxon>Arthropoda</taxon>
        <taxon>Hexapoda</taxon>
        <taxon>Insecta</taxon>
        <taxon>Pterygota</taxon>
        <taxon>Neoptera</taxon>
        <taxon>Endopterygota</taxon>
        <taxon>Diptera</taxon>
        <taxon>Nematocera</taxon>
        <taxon>Chironomoidea</taxon>
        <taxon>Chironomidae</taxon>
        <taxon>Chironominae</taxon>
        <taxon>Chironomus</taxon>
    </lineage>
</organism>
<dbReference type="AlphaFoldDB" id="A0A9N9WXS3"/>